<dbReference type="PROSITE" id="PS01124">
    <property type="entry name" value="HTH_ARAC_FAMILY_2"/>
    <property type="match status" value="1"/>
</dbReference>
<keyword evidence="2" id="KW-0238">DNA-binding</keyword>
<keyword evidence="3" id="KW-0804">Transcription</keyword>
<dbReference type="PROSITE" id="PS50110">
    <property type="entry name" value="RESPONSE_REGULATORY"/>
    <property type="match status" value="1"/>
</dbReference>
<dbReference type="Pfam" id="PF12833">
    <property type="entry name" value="HTH_18"/>
    <property type="match status" value="1"/>
</dbReference>
<accession>A0A1I1Z587</accession>
<dbReference type="InterPro" id="IPR009057">
    <property type="entry name" value="Homeodomain-like_sf"/>
</dbReference>
<dbReference type="InterPro" id="IPR018060">
    <property type="entry name" value="HTH_AraC"/>
</dbReference>
<proteinExistence type="predicted"/>
<dbReference type="CDD" id="cd17536">
    <property type="entry name" value="REC_YesN-like"/>
    <property type="match status" value="1"/>
</dbReference>
<dbReference type="InterPro" id="IPR001789">
    <property type="entry name" value="Sig_transdc_resp-reg_receiver"/>
</dbReference>
<dbReference type="Pfam" id="PF00072">
    <property type="entry name" value="Response_reg"/>
    <property type="match status" value="1"/>
</dbReference>
<keyword evidence="1" id="KW-0805">Transcription regulation</keyword>
<dbReference type="SMART" id="SM00342">
    <property type="entry name" value="HTH_ARAC"/>
    <property type="match status" value="1"/>
</dbReference>
<dbReference type="RefSeq" id="WP_231594221.1">
    <property type="nucleotide sequence ID" value="NZ_FONN01000001.1"/>
</dbReference>
<evidence type="ECO:0000313" key="8">
    <source>
        <dbReference type="Proteomes" id="UP000183410"/>
    </source>
</evidence>
<organism evidence="7 8">
    <name type="scientific">Paenibacillus algorifonticola</name>
    <dbReference type="NCBI Taxonomy" id="684063"/>
    <lineage>
        <taxon>Bacteria</taxon>
        <taxon>Bacillati</taxon>
        <taxon>Bacillota</taxon>
        <taxon>Bacilli</taxon>
        <taxon>Bacillales</taxon>
        <taxon>Paenibacillaceae</taxon>
        <taxon>Paenibacillus</taxon>
    </lineage>
</organism>
<dbReference type="PRINTS" id="PR00032">
    <property type="entry name" value="HTHARAC"/>
</dbReference>
<dbReference type="GO" id="GO:0003700">
    <property type="term" value="F:DNA-binding transcription factor activity"/>
    <property type="evidence" value="ECO:0007669"/>
    <property type="project" value="InterPro"/>
</dbReference>
<dbReference type="Proteomes" id="UP000183410">
    <property type="component" value="Unassembled WGS sequence"/>
</dbReference>
<reference evidence="8" key="1">
    <citation type="submission" date="2016-10" db="EMBL/GenBank/DDBJ databases">
        <authorList>
            <person name="Varghese N."/>
            <person name="Submissions S."/>
        </authorList>
    </citation>
    <scope>NUCLEOTIDE SEQUENCE [LARGE SCALE GENOMIC DNA]</scope>
    <source>
        <strain evidence="8">CGMCC 1.10223</strain>
    </source>
</reference>
<keyword evidence="8" id="KW-1185">Reference proteome</keyword>
<evidence type="ECO:0000313" key="7">
    <source>
        <dbReference type="EMBL" id="SFE25633.1"/>
    </source>
</evidence>
<dbReference type="Gene3D" id="1.10.10.60">
    <property type="entry name" value="Homeodomain-like"/>
    <property type="match status" value="2"/>
</dbReference>
<dbReference type="SMART" id="SM00448">
    <property type="entry name" value="REC"/>
    <property type="match status" value="1"/>
</dbReference>
<sequence>MKKHGEKEGVATMDIVVVDDEERIRLGLCKLIEQAGEEYRIVGAYGSGQELLDQLDHINPDFVLTDIKMPQMTGLQLIAKVKRLGKNIKFAVLSGFNDFEYARESLRQGAEDYLLKPVNLDELIRLLAKVNSKVKQERSRSRLESGDLISLLVYADEKQLPSYVVEDVCGTLDQLPLFLHHYAVLLLTTAPELNEIQLERFMADWLREKIIITGEGGKRVILIAIHDSDHAETVRELSVTLLQRLPAFTRAKVGFSSIFRGSSWLTHAYSEAFSAYQHAWYNTEPRCCSGAVSRVAPVDHLLRLTHIVGKELLPALQMNDFALAQAAFDGWLQEAAAQRICWKELQEACFGISAHVAEELKKRSVQLEYGQVNMPIDPEASENWEAFAQGLRAGIEEISALLGSARSDNRAIDKVKSYIQQHFTEELELQRLADIVYLTPSYLSKLFKTETGETITDYMISVRIEAAKQLLRQEQGLKTYMVGERVGYADPAYFTKVFKKMTGLTPKEYRDKVR</sequence>
<dbReference type="PANTHER" id="PTHR43280:SF28">
    <property type="entry name" value="HTH-TYPE TRANSCRIPTIONAL ACTIVATOR RHAS"/>
    <property type="match status" value="1"/>
</dbReference>
<dbReference type="SUPFAM" id="SSF52172">
    <property type="entry name" value="CheY-like"/>
    <property type="match status" value="1"/>
</dbReference>
<feature type="domain" description="HTH araC/xylS-type" evidence="5">
    <location>
        <begin position="413"/>
        <end position="512"/>
    </location>
</feature>
<evidence type="ECO:0000259" key="5">
    <source>
        <dbReference type="PROSITE" id="PS01124"/>
    </source>
</evidence>
<dbReference type="EMBL" id="FONN01000001">
    <property type="protein sequence ID" value="SFE25633.1"/>
    <property type="molecule type" value="Genomic_DNA"/>
</dbReference>
<evidence type="ECO:0000259" key="6">
    <source>
        <dbReference type="PROSITE" id="PS50110"/>
    </source>
</evidence>
<dbReference type="SUPFAM" id="SSF46689">
    <property type="entry name" value="Homeodomain-like"/>
    <property type="match status" value="2"/>
</dbReference>
<dbReference type="GO" id="GO:0043565">
    <property type="term" value="F:sequence-specific DNA binding"/>
    <property type="evidence" value="ECO:0007669"/>
    <property type="project" value="InterPro"/>
</dbReference>
<dbReference type="Gene3D" id="3.40.50.2300">
    <property type="match status" value="1"/>
</dbReference>
<feature type="modified residue" description="4-aspartylphosphate" evidence="4">
    <location>
        <position position="66"/>
    </location>
</feature>
<keyword evidence="4" id="KW-0597">Phosphoprotein</keyword>
<protein>
    <submittedName>
        <fullName evidence="7">Two-component system, response regulator YesN</fullName>
    </submittedName>
</protein>
<evidence type="ECO:0000256" key="3">
    <source>
        <dbReference type="ARBA" id="ARBA00023163"/>
    </source>
</evidence>
<dbReference type="GO" id="GO:0000160">
    <property type="term" value="P:phosphorelay signal transduction system"/>
    <property type="evidence" value="ECO:0007669"/>
    <property type="project" value="InterPro"/>
</dbReference>
<gene>
    <name evidence="7" type="ORF">SAMN04487969_101939</name>
</gene>
<evidence type="ECO:0000256" key="1">
    <source>
        <dbReference type="ARBA" id="ARBA00023015"/>
    </source>
</evidence>
<name>A0A1I1Z587_9BACL</name>
<dbReference type="InterPro" id="IPR011006">
    <property type="entry name" value="CheY-like_superfamily"/>
</dbReference>
<dbReference type="InterPro" id="IPR020449">
    <property type="entry name" value="Tscrpt_reg_AraC-type_HTH"/>
</dbReference>
<dbReference type="AlphaFoldDB" id="A0A1I1Z587"/>
<evidence type="ECO:0000256" key="2">
    <source>
        <dbReference type="ARBA" id="ARBA00023125"/>
    </source>
</evidence>
<evidence type="ECO:0000256" key="4">
    <source>
        <dbReference type="PROSITE-ProRule" id="PRU00169"/>
    </source>
</evidence>
<dbReference type="PANTHER" id="PTHR43280">
    <property type="entry name" value="ARAC-FAMILY TRANSCRIPTIONAL REGULATOR"/>
    <property type="match status" value="1"/>
</dbReference>
<feature type="domain" description="Response regulatory" evidence="6">
    <location>
        <begin position="14"/>
        <end position="131"/>
    </location>
</feature>